<dbReference type="OrthoDB" id="3473305at2759"/>
<dbReference type="PANTHER" id="PTHR35910">
    <property type="entry name" value="2EXR DOMAIN-CONTAINING PROTEIN"/>
    <property type="match status" value="1"/>
</dbReference>
<evidence type="ECO:0000259" key="2">
    <source>
        <dbReference type="Pfam" id="PF20150"/>
    </source>
</evidence>
<feature type="domain" description="2EXR" evidence="2">
    <location>
        <begin position="14"/>
        <end position="144"/>
    </location>
</feature>
<protein>
    <recommendedName>
        <fullName evidence="2">2EXR domain-containing protein</fullName>
    </recommendedName>
</protein>
<name>A0A1L7XCH7_9HELO</name>
<dbReference type="EMBL" id="FJOG01000021">
    <property type="protein sequence ID" value="CZR62718.1"/>
    <property type="molecule type" value="Genomic_DNA"/>
</dbReference>
<sequence length="306" mass="35397">MRLRNRVVGVGETFHPFKRLPTELRQIIWRLTLEPRIVEVGWKTSVGEKDDIPSFSDEADIEDEYDILSISSTEPEIDDEDDSSPKSSSEPELPDIEFFSYVPLPSALLVSRDSRDAVLRLYPLCFASSTSGPQVRFNFALDTLYLDDEPYEEHHTERCIFELLRGLSPVEHSKLEKLALSRYIGFDNDESTWDDDRDRILQFIGKFTALTNVLIVTNILVELPYSADLTKVEGQVHQEYDSDQRERGMEFFPEYPEELAQRFKGSDYEVPGDPLMEHSDSQKWVEKGARPVWGWRHIKYNRPAAS</sequence>
<evidence type="ECO:0000256" key="1">
    <source>
        <dbReference type="SAM" id="MobiDB-lite"/>
    </source>
</evidence>
<gene>
    <name evidence="3" type="ORF">PAC_12615</name>
</gene>
<feature type="region of interest" description="Disordered" evidence="1">
    <location>
        <begin position="71"/>
        <end position="92"/>
    </location>
</feature>
<keyword evidence="4" id="KW-1185">Reference proteome</keyword>
<dbReference type="AlphaFoldDB" id="A0A1L7XCH7"/>
<accession>A0A1L7XCH7</accession>
<evidence type="ECO:0000313" key="4">
    <source>
        <dbReference type="Proteomes" id="UP000184330"/>
    </source>
</evidence>
<dbReference type="PANTHER" id="PTHR35910:SF6">
    <property type="entry name" value="2EXR DOMAIN-CONTAINING PROTEIN"/>
    <property type="match status" value="1"/>
</dbReference>
<organism evidence="3 4">
    <name type="scientific">Phialocephala subalpina</name>
    <dbReference type="NCBI Taxonomy" id="576137"/>
    <lineage>
        <taxon>Eukaryota</taxon>
        <taxon>Fungi</taxon>
        <taxon>Dikarya</taxon>
        <taxon>Ascomycota</taxon>
        <taxon>Pezizomycotina</taxon>
        <taxon>Leotiomycetes</taxon>
        <taxon>Helotiales</taxon>
        <taxon>Mollisiaceae</taxon>
        <taxon>Phialocephala</taxon>
        <taxon>Phialocephala fortinii species complex</taxon>
    </lineage>
</organism>
<reference evidence="3 4" key="1">
    <citation type="submission" date="2016-03" db="EMBL/GenBank/DDBJ databases">
        <authorList>
            <person name="Ploux O."/>
        </authorList>
    </citation>
    <scope>NUCLEOTIDE SEQUENCE [LARGE SCALE GENOMIC DNA]</scope>
    <source>
        <strain evidence="3 4">UAMH 11012</strain>
    </source>
</reference>
<evidence type="ECO:0000313" key="3">
    <source>
        <dbReference type="EMBL" id="CZR62718.1"/>
    </source>
</evidence>
<dbReference type="Pfam" id="PF20150">
    <property type="entry name" value="2EXR"/>
    <property type="match status" value="1"/>
</dbReference>
<dbReference type="Proteomes" id="UP000184330">
    <property type="component" value="Unassembled WGS sequence"/>
</dbReference>
<proteinExistence type="predicted"/>
<dbReference type="InterPro" id="IPR045518">
    <property type="entry name" value="2EXR"/>
</dbReference>